<dbReference type="SMART" id="SM00028">
    <property type="entry name" value="TPR"/>
    <property type="match status" value="3"/>
</dbReference>
<dbReference type="Gene3D" id="1.25.40.10">
    <property type="entry name" value="Tetratricopeptide repeat domain"/>
    <property type="match status" value="2"/>
</dbReference>
<evidence type="ECO:0000313" key="4">
    <source>
        <dbReference type="EMBL" id="MBW4669919.1"/>
    </source>
</evidence>
<dbReference type="Pfam" id="PF13181">
    <property type="entry name" value="TPR_8"/>
    <property type="match status" value="2"/>
</dbReference>
<reference evidence="4" key="2">
    <citation type="journal article" date="2022" name="Microbiol. Resour. Announc.">
        <title>Metagenome Sequencing to Explore Phylogenomics of Terrestrial Cyanobacteria.</title>
        <authorList>
            <person name="Ward R.D."/>
            <person name="Stajich J.E."/>
            <person name="Johansen J.R."/>
            <person name="Huntemann M."/>
            <person name="Clum A."/>
            <person name="Foster B."/>
            <person name="Foster B."/>
            <person name="Roux S."/>
            <person name="Palaniappan K."/>
            <person name="Varghese N."/>
            <person name="Mukherjee S."/>
            <person name="Reddy T.B.K."/>
            <person name="Daum C."/>
            <person name="Copeland A."/>
            <person name="Chen I.A."/>
            <person name="Ivanova N.N."/>
            <person name="Kyrpides N.C."/>
            <person name="Shapiro N."/>
            <person name="Eloe-Fadrosh E.A."/>
            <person name="Pietrasiak N."/>
        </authorList>
    </citation>
    <scope>NUCLEOTIDE SEQUENCE</scope>
    <source>
        <strain evidence="4">GSE-NOS-MK-12-04C</strain>
    </source>
</reference>
<dbReference type="GO" id="GO:0005524">
    <property type="term" value="F:ATP binding"/>
    <property type="evidence" value="ECO:0007669"/>
    <property type="project" value="UniProtKB-KW"/>
</dbReference>
<keyword evidence="4" id="KW-0067">ATP-binding</keyword>
<dbReference type="Pfam" id="PF26355">
    <property type="entry name" value="HTH_VMAP-M9"/>
    <property type="match status" value="1"/>
</dbReference>
<dbReference type="InterPro" id="IPR058651">
    <property type="entry name" value="HTH_VMAP-M9"/>
</dbReference>
<evidence type="ECO:0000313" key="5">
    <source>
        <dbReference type="Proteomes" id="UP000729701"/>
    </source>
</evidence>
<dbReference type="SUPFAM" id="SSF52540">
    <property type="entry name" value="P-loop containing nucleoside triphosphate hydrolases"/>
    <property type="match status" value="1"/>
</dbReference>
<dbReference type="InterPro" id="IPR027417">
    <property type="entry name" value="P-loop_NTPase"/>
</dbReference>
<dbReference type="InterPro" id="IPR011990">
    <property type="entry name" value="TPR-like_helical_dom_sf"/>
</dbReference>
<evidence type="ECO:0000256" key="1">
    <source>
        <dbReference type="PROSITE-ProRule" id="PRU00339"/>
    </source>
</evidence>
<protein>
    <submittedName>
        <fullName evidence="4">ATP-binding protein</fullName>
    </submittedName>
</protein>
<dbReference type="Gene3D" id="3.40.50.300">
    <property type="entry name" value="P-loop containing nucleotide triphosphate hydrolases"/>
    <property type="match status" value="1"/>
</dbReference>
<comment type="caution">
    <text evidence="4">The sequence shown here is derived from an EMBL/GenBank/DDBJ whole genome shotgun (WGS) entry which is preliminary data.</text>
</comment>
<dbReference type="EMBL" id="JAHHGZ010000025">
    <property type="protein sequence ID" value="MBW4669919.1"/>
    <property type="molecule type" value="Genomic_DNA"/>
</dbReference>
<dbReference type="PROSITE" id="PS50005">
    <property type="entry name" value="TPR"/>
    <property type="match status" value="2"/>
</dbReference>
<name>A0A951QP30_9CYAN</name>
<feature type="repeat" description="TPR" evidence="1">
    <location>
        <begin position="522"/>
        <end position="555"/>
    </location>
</feature>
<reference evidence="4" key="1">
    <citation type="submission" date="2021-05" db="EMBL/GenBank/DDBJ databases">
        <authorList>
            <person name="Pietrasiak N."/>
            <person name="Ward R."/>
            <person name="Stajich J.E."/>
            <person name="Kurbessoian T."/>
        </authorList>
    </citation>
    <scope>NUCLEOTIDE SEQUENCE</scope>
    <source>
        <strain evidence="4">GSE-NOS-MK-12-04C</strain>
    </source>
</reference>
<dbReference type="PANTHER" id="PTHR10098">
    <property type="entry name" value="RAPSYN-RELATED"/>
    <property type="match status" value="1"/>
</dbReference>
<feature type="coiled-coil region" evidence="2">
    <location>
        <begin position="184"/>
        <end position="211"/>
    </location>
</feature>
<feature type="repeat" description="TPR" evidence="1">
    <location>
        <begin position="727"/>
        <end position="760"/>
    </location>
</feature>
<dbReference type="Proteomes" id="UP000729701">
    <property type="component" value="Unassembled WGS sequence"/>
</dbReference>
<dbReference type="InterPro" id="IPR019734">
    <property type="entry name" value="TPR_rpt"/>
</dbReference>
<sequence>MSVEKALNFADKLMLDSSGKHLDKAQSLVLRELWQDEKKTYKKIADKHDYAESYLKEVGAGLWNLLSNLLGEKVTKGTFKTAVERYWTQQDFVGESVQKIGINSNFIGRDRQIAELNNLVEQGAKVIVIQGKGGVGKTTLARNYFKNQGFYFLQLRMGKEIQNISSVESVVEEWLQREFNEEPALDFSINLERLRRKLQDQTRKIGVLINNLETALDGSGKLIQSRRPYVQLLEVLADPDVHSITLITSREPLYESSVEVARYRLQGLDENAWRQFFASRDINSNSSAIGEMSRAYGGNAKAMQILSGVILTDFDGDIDAYWHGTKQAGDLLIERELKDLVTSQFNRLQENNLSAYNLLCRLGCYYYQEIPSLPIEALLCLLWDVPEIQQKRVIRDLQDLSLIEFDKGQYWLHSVIMTEAKHRLKLTEDWKLANRQAAEFWTQSVDVIQDTKDALMALEAFYHYLAIADYEQASDVILKGRGKQSDTGLSLGCSLYHLGLPQKNISVIPRLVDNIKDVNRQISLYNLLGYTYRIIGSLVVAIECFEKSMKILENSQIEQEHTKVSIWFNTAICKIELWEIEEAQYFFNKICQIGEQSGNYDHYIAYSQCCLAFVHSYSNLREEALIMAENAKVMLSSCPTVTSWGMAHNLVNLATSYKNLGYLEKSREICERAILKSEENKFMQIKARAISCLAGINREQAEFEKAISLNLKAIEMLYIIGAKGDLAEAYHQLAVTYHKLGEVKNSQENFDNAIRLFQEMQAPKQVEKVQQTRKELGVRSWEFNTPTSTDPLF</sequence>
<dbReference type="SUPFAM" id="SSF48452">
    <property type="entry name" value="TPR-like"/>
    <property type="match status" value="1"/>
</dbReference>
<proteinExistence type="predicted"/>
<keyword evidence="2" id="KW-0175">Coiled coil</keyword>
<organism evidence="4 5">
    <name type="scientific">Cyanomargarita calcarea GSE-NOS-MK-12-04C</name>
    <dbReference type="NCBI Taxonomy" id="2839659"/>
    <lineage>
        <taxon>Bacteria</taxon>
        <taxon>Bacillati</taxon>
        <taxon>Cyanobacteriota</taxon>
        <taxon>Cyanophyceae</taxon>
        <taxon>Nostocales</taxon>
        <taxon>Cyanomargaritaceae</taxon>
        <taxon>Cyanomargarita</taxon>
    </lineage>
</organism>
<keyword evidence="1" id="KW-0802">TPR repeat</keyword>
<evidence type="ECO:0000256" key="2">
    <source>
        <dbReference type="SAM" id="Coils"/>
    </source>
</evidence>
<dbReference type="AlphaFoldDB" id="A0A951QP30"/>
<accession>A0A951QP30</accession>
<evidence type="ECO:0000259" key="3">
    <source>
        <dbReference type="Pfam" id="PF26355"/>
    </source>
</evidence>
<keyword evidence="4" id="KW-0547">Nucleotide-binding</keyword>
<feature type="domain" description="vWA-MoxR associated protein N-terminal HTH" evidence="3">
    <location>
        <begin position="1"/>
        <end position="86"/>
    </location>
</feature>
<gene>
    <name evidence="4" type="ORF">KME60_21530</name>
</gene>